<keyword evidence="3" id="KW-1185">Reference proteome</keyword>
<sequence length="469" mass="54735">MIEGDKGLNIVFTGDSITHGPLHTKGYRSYTEHFRERLKEKFKNNIVKENIIIFNTGVSGATTRDIIRDFNICVDICDPDIVFIMLGMNDSSNEIVPLEEYRKNILELINKVRGIGAIPILQTSNIIKMDLSRKSLKFYMDILREVARGNDVMLIDHYSHWEDLEKENSNIKNELLSDLIHPNEKGHLEIVKFIFKELDIFEEESYTCNLSYPIKAENYLQRKVDNKCNKEILNTISNKNPSQEELIKYTKENLNDNLEAITNLINEDEKGIWVFLGDGYTNGTGDTFGYKNYVEYVEERIRWELNDGSINKREKFMINFGTEKVNSEYLMNNFEDLVSKYNPKAVFIMIGGNEKINPEEFKHNLVNIVSKVKNINSIPILQSPIKNGRDIEGYVKVIREVSKEEEIFLIDNYEYWDRLSKVQKELIESWLVEGRANHRGHLEIAKKIFKDLRIYDHNSLICGFTIEKF</sequence>
<organism evidence="2 3">
    <name type="scientific">Clostridium perfringens (strain ATCC 13124 / DSM 756 / JCM 1290 / NCIMB 6125 / NCTC 8237 / Type A)</name>
    <dbReference type="NCBI Taxonomy" id="195103"/>
    <lineage>
        <taxon>Bacteria</taxon>
        <taxon>Bacillati</taxon>
        <taxon>Bacillota</taxon>
        <taxon>Clostridia</taxon>
        <taxon>Eubacteriales</taxon>
        <taxon>Clostridiaceae</taxon>
        <taxon>Clostridium</taxon>
    </lineage>
</organism>
<dbReference type="RefSeq" id="WP_003467540.1">
    <property type="nucleotide sequence ID" value="NC_008261.1"/>
</dbReference>
<dbReference type="AlphaFoldDB" id="A0A0H2YUW5"/>
<dbReference type="CDD" id="cd00229">
    <property type="entry name" value="SGNH_hydrolase"/>
    <property type="match status" value="2"/>
</dbReference>
<protein>
    <submittedName>
        <fullName evidence="2">Lipase/acylhydrolase family protein</fullName>
    </submittedName>
</protein>
<evidence type="ECO:0000313" key="3">
    <source>
        <dbReference type="Proteomes" id="UP000001823"/>
    </source>
</evidence>
<dbReference type="PANTHER" id="PTHR30383">
    <property type="entry name" value="THIOESTERASE 1/PROTEASE 1/LYSOPHOSPHOLIPASE L1"/>
    <property type="match status" value="1"/>
</dbReference>
<dbReference type="HOGENOM" id="CLU_582293_0_0_9"/>
<gene>
    <name evidence="2" type="ordered locus">CPF_2625</name>
</gene>
<dbReference type="GeneID" id="93001097"/>
<dbReference type="PaxDb" id="195103-CPF_2625"/>
<evidence type="ECO:0000313" key="2">
    <source>
        <dbReference type="EMBL" id="ABG84411.1"/>
    </source>
</evidence>
<name>A0A0H2YUW5_CLOP1</name>
<proteinExistence type="predicted"/>
<dbReference type="EMBL" id="CP000246">
    <property type="protein sequence ID" value="ABG84411.1"/>
    <property type="molecule type" value="Genomic_DNA"/>
</dbReference>
<reference evidence="2 3" key="1">
    <citation type="journal article" date="2006" name="Genome Res.">
        <title>Skewed genomic variability in strains of the toxigenic bacterial pathogen, Clostridium perfringens.</title>
        <authorList>
            <person name="Myers G.S."/>
            <person name="Rasko D.A."/>
            <person name="Cheung J.K."/>
            <person name="Ravel J."/>
            <person name="Seshadri R."/>
            <person name="Deboy R.T."/>
            <person name="Ren Q."/>
            <person name="Varga J."/>
            <person name="Awad M.M."/>
            <person name="Brinkac L.M."/>
            <person name="Daugherty S.C."/>
            <person name="Haft D.H."/>
            <person name="Dodson R.J."/>
            <person name="Madupu R."/>
            <person name="Nelson W.C."/>
            <person name="Rosovitz M.J."/>
            <person name="Sullivan S.A."/>
            <person name="Khouri H."/>
            <person name="Dimitrov G.I."/>
            <person name="Watkins K.L."/>
            <person name="Mulligan S."/>
            <person name="Benton J."/>
            <person name="Radune D."/>
            <person name="Fisher D.J."/>
            <person name="Atkins H.S."/>
            <person name="Hiscox T."/>
            <person name="Jost B.H."/>
            <person name="Billington S.J."/>
            <person name="Songer J.G."/>
            <person name="McClane B.A."/>
            <person name="Titball R.W."/>
            <person name="Rood J.I."/>
            <person name="Melville S.B."/>
            <person name="Paulsen I.T."/>
        </authorList>
    </citation>
    <scope>NUCLEOTIDE SEQUENCE [LARGE SCALE GENOMIC DNA]</scope>
    <source>
        <strain evidence="3">ATCC 13124 / DSM 756 / JCM 1290 / NCIMB 6125 / NCTC 8237 / S 107 / Type A</strain>
    </source>
</reference>
<dbReference type="Gene3D" id="3.40.50.1110">
    <property type="entry name" value="SGNH hydrolase"/>
    <property type="match status" value="2"/>
</dbReference>
<dbReference type="InterPro" id="IPR051532">
    <property type="entry name" value="Ester_Hydrolysis_Enzymes"/>
</dbReference>
<dbReference type="Pfam" id="PF13472">
    <property type="entry name" value="Lipase_GDSL_2"/>
    <property type="match status" value="2"/>
</dbReference>
<feature type="domain" description="SGNH hydrolase-type esterase" evidence="1">
    <location>
        <begin position="13"/>
        <end position="187"/>
    </location>
</feature>
<dbReference type="Proteomes" id="UP000001823">
    <property type="component" value="Chromosome"/>
</dbReference>
<dbReference type="GO" id="GO:0004622">
    <property type="term" value="F:phosphatidylcholine lysophospholipase activity"/>
    <property type="evidence" value="ECO:0007669"/>
    <property type="project" value="TreeGrafter"/>
</dbReference>
<dbReference type="STRING" id="195103.CPF_2625"/>
<dbReference type="PANTHER" id="PTHR30383:SF5">
    <property type="entry name" value="SGNH HYDROLASE-TYPE ESTERASE DOMAIN-CONTAINING PROTEIN"/>
    <property type="match status" value="1"/>
</dbReference>
<evidence type="ECO:0000259" key="1">
    <source>
        <dbReference type="Pfam" id="PF13472"/>
    </source>
</evidence>
<accession>A0A0H2YUW5</accession>
<dbReference type="SUPFAM" id="SSF52266">
    <property type="entry name" value="SGNH hydrolase"/>
    <property type="match status" value="2"/>
</dbReference>
<dbReference type="SMR" id="A0A0H2YUW5"/>
<dbReference type="eggNOG" id="COG2755">
    <property type="taxonomic scope" value="Bacteria"/>
</dbReference>
<dbReference type="KEGG" id="cpf:CPF_2625"/>
<feature type="domain" description="SGNH hydrolase-type esterase" evidence="1">
    <location>
        <begin position="275"/>
        <end position="420"/>
    </location>
</feature>
<dbReference type="InterPro" id="IPR013830">
    <property type="entry name" value="SGNH_hydro"/>
</dbReference>
<dbReference type="InterPro" id="IPR036514">
    <property type="entry name" value="SGNH_hydro_sf"/>
</dbReference>